<keyword evidence="6" id="KW-0527">Neuropeptide</keyword>
<accession>A0A8T2JFC1</accession>
<dbReference type="InterPro" id="IPR026297">
    <property type="entry name" value="FMRFamide-related/fGRP"/>
</dbReference>
<dbReference type="AlphaFoldDB" id="A0A8T2JFC1"/>
<dbReference type="PANTHER" id="PTHR14403">
    <property type="entry name" value="RFAMIDE PEPTIDE GONADOTROPIN INHIBITORY HORMONE"/>
    <property type="match status" value="1"/>
</dbReference>
<comment type="similarity">
    <text evidence="2">Belongs to the FARP (FMRFamide related peptide) family.</text>
</comment>
<evidence type="ECO:0000313" key="9">
    <source>
        <dbReference type="Proteomes" id="UP000812440"/>
    </source>
</evidence>
<dbReference type="GO" id="GO:0005102">
    <property type="term" value="F:signaling receptor binding"/>
    <property type="evidence" value="ECO:0007669"/>
    <property type="project" value="TreeGrafter"/>
</dbReference>
<reference evidence="8" key="1">
    <citation type="thesis" date="2020" institute="ProQuest LLC" country="789 East Eisenhower Parkway, Ann Arbor, MI, USA">
        <title>Comparative Genomics and Chromosome Evolution.</title>
        <authorList>
            <person name="Mudd A.B."/>
        </authorList>
    </citation>
    <scope>NUCLEOTIDE SEQUENCE</scope>
    <source>
        <strain evidence="8">Female2</strain>
        <tissue evidence="8">Blood</tissue>
    </source>
</reference>
<evidence type="ECO:0000256" key="7">
    <source>
        <dbReference type="SAM" id="SignalP"/>
    </source>
</evidence>
<comment type="subcellular location">
    <subcellularLocation>
        <location evidence="1">Secreted</location>
    </subcellularLocation>
</comment>
<keyword evidence="3" id="KW-0964">Secreted</keyword>
<dbReference type="GO" id="GO:0005576">
    <property type="term" value="C:extracellular region"/>
    <property type="evidence" value="ECO:0007669"/>
    <property type="project" value="UniProtKB-SubCell"/>
</dbReference>
<dbReference type="OrthoDB" id="8834619at2759"/>
<evidence type="ECO:0000256" key="4">
    <source>
        <dbReference type="ARBA" id="ARBA00022729"/>
    </source>
</evidence>
<evidence type="ECO:0000256" key="3">
    <source>
        <dbReference type="ARBA" id="ARBA00022525"/>
    </source>
</evidence>
<evidence type="ECO:0000256" key="1">
    <source>
        <dbReference type="ARBA" id="ARBA00004613"/>
    </source>
</evidence>
<dbReference type="GO" id="GO:0032277">
    <property type="term" value="P:negative regulation of gonadotropin secretion"/>
    <property type="evidence" value="ECO:0007669"/>
    <property type="project" value="TreeGrafter"/>
</dbReference>
<keyword evidence="9" id="KW-1185">Reference proteome</keyword>
<keyword evidence="4 7" id="KW-0732">Signal</keyword>
<evidence type="ECO:0000256" key="2">
    <source>
        <dbReference type="ARBA" id="ARBA00006356"/>
    </source>
</evidence>
<proteinExistence type="inferred from homology"/>
<comment type="caution">
    <text evidence="8">The sequence shown here is derived from an EMBL/GenBank/DDBJ whole genome shotgun (WGS) entry which is preliminary data.</text>
</comment>
<name>A0A8T2JFC1_9PIPI</name>
<dbReference type="EMBL" id="JAACNH010000005">
    <property type="protein sequence ID" value="KAG8442992.1"/>
    <property type="molecule type" value="Genomic_DNA"/>
</dbReference>
<keyword evidence="5" id="KW-0027">Amidation</keyword>
<sequence>MHTTSKIAVLYLGMYAMLFTSPISSTETSVTNLKSQEKYDELQEPVDEIHNPRSVKSEELQFWTSNIQNELSELGYPVVYKYNDSPLQHERVVLEERDTKPAINLPLRFGRSPEDTVSKSIHNLPQRFGRYISERANVQSLANLPQRFGRSFTNGHSVKSTAAMPLRFGREIPLQRLRYEMNPHIPGLKNSEDDRTDYQV</sequence>
<evidence type="ECO:0000256" key="6">
    <source>
        <dbReference type="ARBA" id="ARBA00023320"/>
    </source>
</evidence>
<dbReference type="Proteomes" id="UP000812440">
    <property type="component" value="Chromosome 6"/>
</dbReference>
<feature type="signal peptide" evidence="7">
    <location>
        <begin position="1"/>
        <end position="25"/>
    </location>
</feature>
<dbReference type="GO" id="GO:0007218">
    <property type="term" value="P:neuropeptide signaling pathway"/>
    <property type="evidence" value="ECO:0007669"/>
    <property type="project" value="UniProtKB-KW"/>
</dbReference>
<protein>
    <submittedName>
        <fullName evidence="8">Uncharacterized protein</fullName>
    </submittedName>
</protein>
<feature type="chain" id="PRO_5035906158" evidence="7">
    <location>
        <begin position="26"/>
        <end position="200"/>
    </location>
</feature>
<evidence type="ECO:0000256" key="5">
    <source>
        <dbReference type="ARBA" id="ARBA00022815"/>
    </source>
</evidence>
<dbReference type="PANTHER" id="PTHR14403:SF6">
    <property type="entry name" value="PRO-FMRFAMIDE-RELATED NEUROPEPTIDE VF"/>
    <property type="match status" value="1"/>
</dbReference>
<evidence type="ECO:0000313" key="8">
    <source>
        <dbReference type="EMBL" id="KAG8442992.1"/>
    </source>
</evidence>
<gene>
    <name evidence="8" type="ORF">GDO86_011711</name>
</gene>
<organism evidence="8 9">
    <name type="scientific">Hymenochirus boettgeri</name>
    <name type="common">Congo dwarf clawed frog</name>
    <dbReference type="NCBI Taxonomy" id="247094"/>
    <lineage>
        <taxon>Eukaryota</taxon>
        <taxon>Metazoa</taxon>
        <taxon>Chordata</taxon>
        <taxon>Craniata</taxon>
        <taxon>Vertebrata</taxon>
        <taxon>Euteleostomi</taxon>
        <taxon>Amphibia</taxon>
        <taxon>Batrachia</taxon>
        <taxon>Anura</taxon>
        <taxon>Pipoidea</taxon>
        <taxon>Pipidae</taxon>
        <taxon>Pipinae</taxon>
        <taxon>Hymenochirus</taxon>
    </lineage>
</organism>